<dbReference type="Pfam" id="PF14398">
    <property type="entry name" value="ATPgrasp_YheCD"/>
    <property type="match status" value="1"/>
</dbReference>
<organism evidence="1 2">
    <name type="scientific">Paenibacillus arenilitoris</name>
    <dbReference type="NCBI Taxonomy" id="2772299"/>
    <lineage>
        <taxon>Bacteria</taxon>
        <taxon>Bacillati</taxon>
        <taxon>Bacillota</taxon>
        <taxon>Bacilli</taxon>
        <taxon>Bacillales</taxon>
        <taxon>Paenibacillaceae</taxon>
        <taxon>Paenibacillus</taxon>
    </lineage>
</organism>
<protein>
    <submittedName>
        <fullName evidence="1">YheC/YheD family protein</fullName>
    </submittedName>
</protein>
<proteinExistence type="predicted"/>
<comment type="caution">
    <text evidence="1">The sequence shown here is derived from an EMBL/GenBank/DDBJ whole genome shotgun (WGS) entry which is preliminary data.</text>
</comment>
<evidence type="ECO:0000313" key="2">
    <source>
        <dbReference type="Proteomes" id="UP000632125"/>
    </source>
</evidence>
<dbReference type="Proteomes" id="UP000632125">
    <property type="component" value="Unassembled WGS sequence"/>
</dbReference>
<dbReference type="SUPFAM" id="SSF56059">
    <property type="entry name" value="Glutathione synthetase ATP-binding domain-like"/>
    <property type="match status" value="1"/>
</dbReference>
<keyword evidence="2" id="KW-1185">Reference proteome</keyword>
<dbReference type="EMBL" id="JACXIY010000007">
    <property type="protein sequence ID" value="MBD2868032.1"/>
    <property type="molecule type" value="Genomic_DNA"/>
</dbReference>
<sequence length="259" mass="29640">MLKKRYASRKIRGKLKVCRYLSANGWLKSHVPDTIAFSLPNLELMAGRYDMLYIKPDVGSMGIGISMLKRTEEGYELFKIVGKGQLHERFESLQGVYDRLAAPRTIPLIIQQGITLDRVHDRPYDIRVMVQRMPRGAWVCTGFMVKVGAGDKIVTNYYQGGALYTMAMLGRGKGMTRQELASRVRGLAGKALQVARTLSRRQPGMREMGIDFAFDEQQRLWVLEVNSNHPQFHPMKTLDRRAYNRMMRFAASYGRRSAK</sequence>
<accession>A0A927CJ39</accession>
<dbReference type="Gene3D" id="3.30.470.20">
    <property type="entry name" value="ATP-grasp fold, B domain"/>
    <property type="match status" value="1"/>
</dbReference>
<name>A0A927CJ39_9BACL</name>
<dbReference type="AlphaFoldDB" id="A0A927CJ39"/>
<dbReference type="InterPro" id="IPR026838">
    <property type="entry name" value="YheC/D"/>
</dbReference>
<gene>
    <name evidence="1" type="ORF">IDH41_05560</name>
</gene>
<evidence type="ECO:0000313" key="1">
    <source>
        <dbReference type="EMBL" id="MBD2868032.1"/>
    </source>
</evidence>
<dbReference type="RefSeq" id="WP_190859049.1">
    <property type="nucleotide sequence ID" value="NZ_JACXIY010000007.1"/>
</dbReference>
<reference evidence="1" key="1">
    <citation type="submission" date="2020-09" db="EMBL/GenBank/DDBJ databases">
        <title>A novel bacterium of genus Paenibacillus, isolated from South China Sea.</title>
        <authorList>
            <person name="Huang H."/>
            <person name="Mo K."/>
            <person name="Hu Y."/>
        </authorList>
    </citation>
    <scope>NUCLEOTIDE SEQUENCE</scope>
    <source>
        <strain evidence="1">IB182493</strain>
    </source>
</reference>